<dbReference type="Gene3D" id="1.20.1640.10">
    <property type="entry name" value="Multidrug efflux transporter AcrB transmembrane domain"/>
    <property type="match status" value="1"/>
</dbReference>
<keyword evidence="8 9" id="KW-0472">Membrane</keyword>
<evidence type="ECO:0000256" key="3">
    <source>
        <dbReference type="ARBA" id="ARBA00022475"/>
    </source>
</evidence>
<dbReference type="GO" id="GO:0043952">
    <property type="term" value="P:protein transport by the Sec complex"/>
    <property type="evidence" value="ECO:0007669"/>
    <property type="project" value="UniProtKB-UniRule"/>
</dbReference>
<proteinExistence type="inferred from homology"/>
<dbReference type="NCBIfam" id="TIGR00966">
    <property type="entry name" value="transloc_SecF"/>
    <property type="match status" value="1"/>
</dbReference>
<dbReference type="InterPro" id="IPR005665">
    <property type="entry name" value="SecF_bac"/>
</dbReference>
<dbReference type="NCBIfam" id="TIGR00916">
    <property type="entry name" value="2A0604s01"/>
    <property type="match status" value="1"/>
</dbReference>
<dbReference type="Pfam" id="PF07549">
    <property type="entry name" value="Sec_GG"/>
    <property type="match status" value="1"/>
</dbReference>
<evidence type="ECO:0000256" key="9">
    <source>
        <dbReference type="HAMAP-Rule" id="MF_01464"/>
    </source>
</evidence>
<keyword evidence="3 9" id="KW-1003">Cell membrane</keyword>
<feature type="domain" description="Protein export membrane protein SecD/SecF C-terminal" evidence="11">
    <location>
        <begin position="122"/>
        <end position="309"/>
    </location>
</feature>
<evidence type="ECO:0000313" key="13">
    <source>
        <dbReference type="Proteomes" id="UP000548476"/>
    </source>
</evidence>
<evidence type="ECO:0000256" key="8">
    <source>
        <dbReference type="ARBA" id="ARBA00023136"/>
    </source>
</evidence>
<comment type="subunit">
    <text evidence="9">Forms a complex with SecD. Part of the essential Sec protein translocation apparatus which comprises SecA, SecYEG and auxiliary proteins SecDF. Other proteins may also be involved.</text>
</comment>
<dbReference type="GO" id="GO:0015450">
    <property type="term" value="F:protein-transporting ATPase activity"/>
    <property type="evidence" value="ECO:0007669"/>
    <property type="project" value="InterPro"/>
</dbReference>
<evidence type="ECO:0000256" key="6">
    <source>
        <dbReference type="ARBA" id="ARBA00022989"/>
    </source>
</evidence>
<keyword evidence="2 9" id="KW-0813">Transport</keyword>
<dbReference type="PRINTS" id="PR01755">
    <property type="entry name" value="SECFTRNLCASE"/>
</dbReference>
<feature type="transmembrane region" description="Helical" evidence="9">
    <location>
        <begin position="148"/>
        <end position="165"/>
    </location>
</feature>
<keyword evidence="6 9" id="KW-1133">Transmembrane helix</keyword>
<dbReference type="InterPro" id="IPR022813">
    <property type="entry name" value="SecD/SecF_arch_bac"/>
</dbReference>
<evidence type="ECO:0000313" key="12">
    <source>
        <dbReference type="EMBL" id="MBB6032726.1"/>
    </source>
</evidence>
<comment type="function">
    <text evidence="9">Part of the Sec protein translocase complex. Interacts with the SecYEG preprotein conducting channel. SecDF uses the proton motive force (PMF) to complete protein translocation after the ATP-dependent function of SecA.</text>
</comment>
<dbReference type="RefSeq" id="WP_184785599.1">
    <property type="nucleotide sequence ID" value="NZ_BONT01000034.1"/>
</dbReference>
<accession>A0A841F907</accession>
<evidence type="ECO:0000256" key="5">
    <source>
        <dbReference type="ARBA" id="ARBA00022927"/>
    </source>
</evidence>
<evidence type="ECO:0000256" key="7">
    <source>
        <dbReference type="ARBA" id="ARBA00023010"/>
    </source>
</evidence>
<dbReference type="Proteomes" id="UP000548476">
    <property type="component" value="Unassembled WGS sequence"/>
</dbReference>
<evidence type="ECO:0000256" key="1">
    <source>
        <dbReference type="ARBA" id="ARBA00004651"/>
    </source>
</evidence>
<dbReference type="GO" id="GO:0006605">
    <property type="term" value="P:protein targeting"/>
    <property type="evidence" value="ECO:0007669"/>
    <property type="project" value="UniProtKB-UniRule"/>
</dbReference>
<evidence type="ECO:0000256" key="4">
    <source>
        <dbReference type="ARBA" id="ARBA00022692"/>
    </source>
</evidence>
<dbReference type="InterPro" id="IPR022646">
    <property type="entry name" value="SecD/SecF_CS"/>
</dbReference>
<dbReference type="PANTHER" id="PTHR30081:SF8">
    <property type="entry name" value="PROTEIN TRANSLOCASE SUBUNIT SECF"/>
    <property type="match status" value="1"/>
</dbReference>
<dbReference type="Pfam" id="PF02355">
    <property type="entry name" value="SecD_SecF_C"/>
    <property type="match status" value="1"/>
</dbReference>
<reference evidence="12 13" key="1">
    <citation type="submission" date="2020-08" db="EMBL/GenBank/DDBJ databases">
        <title>Genomic Encyclopedia of Type Strains, Phase IV (KMG-IV): sequencing the most valuable type-strain genomes for metagenomic binning, comparative biology and taxonomic classification.</title>
        <authorList>
            <person name="Goeker M."/>
        </authorList>
    </citation>
    <scope>NUCLEOTIDE SEQUENCE [LARGE SCALE GENOMIC DNA]</scope>
    <source>
        <strain evidence="12 13">YIM 65646</strain>
    </source>
</reference>
<sequence>MSDKGTPRVSVFRKLYRGDTHFNIVGRRKTWYVISAVLLVIIVASMAIRGFNLGVEFAGGNQFTVHTVEGVSLTEAEESIAGTGAEVASSQTAGTGADAKYVIKTGPLDDAESQEARAALAETLGVDAGEITVSEVSSSWGKSVSRQALIALGVFLVFVAGYLWLRFERKMAIAALIALAHDVLLTAGVFSIVGFEVTPGTVVGLLTILGYSLYDTVVVFDRVQENTRGLLGEFKSSYAEAANKALNETLMRSINTSIIGLLPVAGLLFVGVGILGVGTLKDLALVLFVGMLTGAYSSIFLATPSLVDLKYLEPRVREHDRKVHEKRRAAERKAAASEVAVEVAAEEPDGDIEDGDGEVMAGSGSRNGTSRTAGAAPRPGARPDSRKRRPRKP</sequence>
<name>A0A841F907_9ACTN</name>
<comment type="similarity">
    <text evidence="9">Belongs to the SecD/SecF family. SecF subfamily.</text>
</comment>
<dbReference type="InterPro" id="IPR055344">
    <property type="entry name" value="SecD_SecF_C_bact"/>
</dbReference>
<dbReference type="GO" id="GO:0065002">
    <property type="term" value="P:intracellular protein transmembrane transport"/>
    <property type="evidence" value="ECO:0007669"/>
    <property type="project" value="UniProtKB-UniRule"/>
</dbReference>
<protein>
    <recommendedName>
        <fullName evidence="9">Protein-export membrane protein SecF</fullName>
    </recommendedName>
</protein>
<organism evidence="12 13">
    <name type="scientific">Phytomonospora endophytica</name>
    <dbReference type="NCBI Taxonomy" id="714109"/>
    <lineage>
        <taxon>Bacteria</taxon>
        <taxon>Bacillati</taxon>
        <taxon>Actinomycetota</taxon>
        <taxon>Actinomycetes</taxon>
        <taxon>Micromonosporales</taxon>
        <taxon>Micromonosporaceae</taxon>
        <taxon>Phytomonospora</taxon>
    </lineage>
</organism>
<feature type="transmembrane region" description="Helical" evidence="9">
    <location>
        <begin position="172"/>
        <end position="195"/>
    </location>
</feature>
<comment type="caution">
    <text evidence="12">The sequence shown here is derived from an EMBL/GenBank/DDBJ whole genome shotgun (WGS) entry which is preliminary data.</text>
</comment>
<feature type="compositionally biased region" description="Acidic residues" evidence="10">
    <location>
        <begin position="344"/>
        <end position="357"/>
    </location>
</feature>
<feature type="region of interest" description="Disordered" evidence="10">
    <location>
        <begin position="330"/>
        <end position="393"/>
    </location>
</feature>
<comment type="subcellular location">
    <subcellularLocation>
        <location evidence="1 9">Cell membrane</location>
        <topology evidence="1 9">Multi-pass membrane protein</topology>
    </subcellularLocation>
</comment>
<dbReference type="AlphaFoldDB" id="A0A841F907"/>
<dbReference type="SUPFAM" id="SSF82866">
    <property type="entry name" value="Multidrug efflux transporter AcrB transmembrane domain"/>
    <property type="match status" value="1"/>
</dbReference>
<feature type="transmembrane region" description="Helical" evidence="9">
    <location>
        <begin position="31"/>
        <end position="51"/>
    </location>
</feature>
<evidence type="ECO:0000256" key="10">
    <source>
        <dbReference type="SAM" id="MobiDB-lite"/>
    </source>
</evidence>
<keyword evidence="7 9" id="KW-0811">Translocation</keyword>
<feature type="transmembrane region" description="Helical" evidence="9">
    <location>
        <begin position="258"/>
        <end position="277"/>
    </location>
</feature>
<dbReference type="InterPro" id="IPR048634">
    <property type="entry name" value="SecD_SecF_C"/>
</dbReference>
<keyword evidence="5 9" id="KW-0653">Protein transport</keyword>
<keyword evidence="4 9" id="KW-0812">Transmembrane</keyword>
<evidence type="ECO:0000256" key="2">
    <source>
        <dbReference type="ARBA" id="ARBA00022448"/>
    </source>
</evidence>
<dbReference type="HAMAP" id="MF_01464_B">
    <property type="entry name" value="SecF_B"/>
    <property type="match status" value="1"/>
</dbReference>
<feature type="transmembrane region" description="Helical" evidence="9">
    <location>
        <begin position="283"/>
        <end position="307"/>
    </location>
</feature>
<dbReference type="PANTHER" id="PTHR30081">
    <property type="entry name" value="PROTEIN-EXPORT MEMBRANE PROTEIN SEC"/>
    <property type="match status" value="1"/>
</dbReference>
<keyword evidence="13" id="KW-1185">Reference proteome</keyword>
<feature type="transmembrane region" description="Helical" evidence="9">
    <location>
        <begin position="201"/>
        <end position="220"/>
    </location>
</feature>
<dbReference type="InterPro" id="IPR022645">
    <property type="entry name" value="SecD/SecF_bac"/>
</dbReference>
<dbReference type="GO" id="GO:0005886">
    <property type="term" value="C:plasma membrane"/>
    <property type="evidence" value="ECO:0007669"/>
    <property type="project" value="UniProtKB-SubCell"/>
</dbReference>
<evidence type="ECO:0000259" key="11">
    <source>
        <dbReference type="Pfam" id="PF02355"/>
    </source>
</evidence>
<dbReference type="EMBL" id="JACHGT010000001">
    <property type="protein sequence ID" value="MBB6032726.1"/>
    <property type="molecule type" value="Genomic_DNA"/>
</dbReference>
<gene>
    <name evidence="9" type="primary">secF</name>
    <name evidence="12" type="ORF">HNR73_000568</name>
</gene>